<dbReference type="RefSeq" id="WP_160740083.1">
    <property type="nucleotide sequence ID" value="NZ_WTYQ01000005.1"/>
</dbReference>
<evidence type="ECO:0000259" key="2">
    <source>
        <dbReference type="Pfam" id="PF23666"/>
    </source>
</evidence>
<sequence>MATLVFTAVGTALGGPLGGALGSLIGSQVDQAVFGSNRQGSRLKELALTTSSYGTAIPRHFGRMRVAGSIIWASDLVESSEATGGSKGAPSTQTYSYSASFAVALSSSPVHDIGRIWADGTLLRGAAGDLKVGGTFRFYRGGGDNTIDPLIASAEGAACPAFRGLSYCVFENLQLADFGNRIPALNFELIGKDGTPLRLASLIGPLPDTIHTLTILPGLSGFSCEGGSLLNLLSTCDALYPLSCNVDGTGLTITSAQNIPPDPPLLPEPAMALDSDSHAPQTGKWHQRKAGSATIPNAIRYYDATRDYQPGVQRADGKAASGRGETLQFPGTLNAQSARDLVNGAAERAGWRSEMMGWRLAELDPTLGPGSIVRVPDQPGYWLIESWEWRDQGIELELRRLPRGPARQAAADGGTVLAPRDRIATPTVLHAFELPWDGIGAATNRNIYAAPSSVSDGWTGAALYTVRDGQLIPLGPSGPRRAIIGKSLTPLGSSSCLRLDPSAQLEIELASADFTLTNATPEMLASGSNRALLGEEVIQFSQAAHLGANHWRLSGLLRGRGGTEARAVDGNPALSPFTLLDHRCIPLDQTEIATQAGTQILALGIADDEPVYASLANAGISLKPLMPVHPRMILQLSGDITFTWSRRARGAWEWRDQVDVPLNEEAESYLLGIGPFASPEQQWSVTLPSITLPADSLSDYSGKPLWVCQQGSFALSAPLLLTILP</sequence>
<evidence type="ECO:0000313" key="3">
    <source>
        <dbReference type="EMBL" id="MXP26873.1"/>
    </source>
</evidence>
<dbReference type="AlphaFoldDB" id="A0A845ACA1"/>
<dbReference type="InterPro" id="IPR056490">
    <property type="entry name" value="Rcc01698_C"/>
</dbReference>
<dbReference type="Proteomes" id="UP000460561">
    <property type="component" value="Unassembled WGS sequence"/>
</dbReference>
<gene>
    <name evidence="3" type="ORF">GRI39_12605</name>
</gene>
<protein>
    <recommendedName>
        <fullName evidence="5">Tip attachment protein J domain-containing protein</fullName>
    </recommendedName>
</protein>
<dbReference type="Pfam" id="PF13550">
    <property type="entry name" value="Phage-tail_3"/>
    <property type="match status" value="1"/>
</dbReference>
<evidence type="ECO:0000313" key="4">
    <source>
        <dbReference type="Proteomes" id="UP000460561"/>
    </source>
</evidence>
<dbReference type="Pfam" id="PF23666">
    <property type="entry name" value="Rcc01698_C"/>
    <property type="match status" value="1"/>
</dbReference>
<dbReference type="EMBL" id="WTYQ01000005">
    <property type="protein sequence ID" value="MXP26873.1"/>
    <property type="molecule type" value="Genomic_DNA"/>
</dbReference>
<reference evidence="3 4" key="1">
    <citation type="submission" date="2019-12" db="EMBL/GenBank/DDBJ databases">
        <title>Genomic-based taxomic classification of the family Erythrobacteraceae.</title>
        <authorList>
            <person name="Xu L."/>
        </authorList>
    </citation>
    <scope>NUCLEOTIDE SEQUENCE [LARGE SCALE GENOMIC DNA]</scope>
    <source>
        <strain evidence="3 4">DSM 18604</strain>
    </source>
</reference>
<evidence type="ECO:0000259" key="1">
    <source>
        <dbReference type="Pfam" id="PF13550"/>
    </source>
</evidence>
<keyword evidence="4" id="KW-1185">Reference proteome</keyword>
<feature type="domain" description="Rcc01698-like C-terminal" evidence="2">
    <location>
        <begin position="482"/>
        <end position="577"/>
    </location>
</feature>
<comment type="caution">
    <text evidence="3">The sequence shown here is derived from an EMBL/GenBank/DDBJ whole genome shotgun (WGS) entry which is preliminary data.</text>
</comment>
<accession>A0A845ACA1</accession>
<dbReference type="OrthoDB" id="8445115at2"/>
<feature type="domain" description="Tip attachment protein J" evidence="1">
    <location>
        <begin position="238"/>
        <end position="389"/>
    </location>
</feature>
<evidence type="ECO:0008006" key="5">
    <source>
        <dbReference type="Google" id="ProtNLM"/>
    </source>
</evidence>
<dbReference type="InterPro" id="IPR032876">
    <property type="entry name" value="J_dom"/>
</dbReference>
<proteinExistence type="predicted"/>
<name>A0A845ACA1_9SPHN</name>
<organism evidence="3 4">
    <name type="scientific">Altericroceibacterium indicum</name>
    <dbReference type="NCBI Taxonomy" id="374177"/>
    <lineage>
        <taxon>Bacteria</taxon>
        <taxon>Pseudomonadati</taxon>
        <taxon>Pseudomonadota</taxon>
        <taxon>Alphaproteobacteria</taxon>
        <taxon>Sphingomonadales</taxon>
        <taxon>Erythrobacteraceae</taxon>
        <taxon>Altericroceibacterium</taxon>
    </lineage>
</organism>